<sequence length="130" mass="14204">MSCLPAHLRLRLPGGIRSSGPTPTGSCWRTCQSPPNPLARFRAVATVRCVKTPGLQRPFRSRRLCRAVACAPDIPAKGRRDVRGNAVSRTRSPSLRRVPAHCLPVLHTRMSPCRRGLIQPQPAALTVQGK</sequence>
<evidence type="ECO:0008006" key="2">
    <source>
        <dbReference type="Google" id="ProtNLM"/>
    </source>
</evidence>
<organism evidence="1">
    <name type="scientific">Salmonella enterica subsp. enterica serovar Heidelberg</name>
    <dbReference type="NCBI Taxonomy" id="611"/>
    <lineage>
        <taxon>Bacteria</taxon>
        <taxon>Pseudomonadati</taxon>
        <taxon>Pseudomonadota</taxon>
        <taxon>Gammaproteobacteria</taxon>
        <taxon>Enterobacterales</taxon>
        <taxon>Enterobacteriaceae</taxon>
        <taxon>Salmonella</taxon>
    </lineage>
</organism>
<gene>
    <name evidence="1" type="ORF">pSH696_117_57</name>
</gene>
<accession>H9TJL1</accession>
<evidence type="ECO:0000313" key="1">
    <source>
        <dbReference type="EMBL" id="AFG21379.1"/>
    </source>
</evidence>
<reference evidence="1" key="1">
    <citation type="submission" date="2011-11" db="EMBL/GenBank/DDBJ databases">
        <title>DNA Sequence Analysis of Plasmids from Multidrug Resistant Salmonella enterica Serotype Heidelberg Isolates.</title>
        <authorList>
            <person name="Han J."/>
            <person name="Lynne A.M."/>
            <person name="David D.E."/>
            <person name="Tang H."/>
            <person name="Foley S.L."/>
        </authorList>
    </citation>
    <scope>NUCLEOTIDE SEQUENCE</scope>
    <source>
        <strain evidence="1">696</strain>
        <plasmid evidence="1">pSH696_117</plasmid>
    </source>
</reference>
<keyword evidence="1" id="KW-0614">Plasmid</keyword>
<name>H9TJL1_SALET</name>
<dbReference type="EMBL" id="JN983047">
    <property type="protein sequence ID" value="AFG21379.1"/>
    <property type="molecule type" value="Genomic_DNA"/>
</dbReference>
<proteinExistence type="predicted"/>
<protein>
    <recommendedName>
        <fullName evidence="2">DUF1472 domain-containing protein</fullName>
    </recommendedName>
</protein>
<geneLocation type="plasmid" evidence="1">
    <name>pSH696_117</name>
</geneLocation>
<dbReference type="AlphaFoldDB" id="H9TJL1"/>